<dbReference type="InterPro" id="IPR003772">
    <property type="entry name" value="YceD"/>
</dbReference>
<proteinExistence type="predicted"/>
<dbReference type="AlphaFoldDB" id="A0A364Y4C9"/>
<evidence type="ECO:0000313" key="3">
    <source>
        <dbReference type="Proteomes" id="UP000251889"/>
    </source>
</evidence>
<feature type="region of interest" description="Disordered" evidence="1">
    <location>
        <begin position="133"/>
        <end position="164"/>
    </location>
</feature>
<reference evidence="2 3" key="1">
    <citation type="submission" date="2018-06" db="EMBL/GenBank/DDBJ databases">
        <title>Chryseolinea flavus sp. nov., a member of the phylum Bacteroidetes isolated from soil.</title>
        <authorList>
            <person name="Li Y."/>
            <person name="Wang J."/>
        </authorList>
    </citation>
    <scope>NUCLEOTIDE SEQUENCE [LARGE SCALE GENOMIC DNA]</scope>
    <source>
        <strain evidence="2 3">SDU1-6</strain>
    </source>
</reference>
<sequence length="175" mass="20525">MVGAYGVNIIALANKEHQFEFELEEKFFRQFGSEVLSKGSFVANVILDKHETFIEADFDIKGTAHLTCDRSLEEFEHPVEDRHKVVFKFGDVDQELSDEIVMINRDTAVLELGQYMYEFIVLALPMKRLHPKFQQESEDEDEHEEGKIVYTSEDPNQEKKEEEIDPRWNILKKLK</sequence>
<protein>
    <submittedName>
        <fullName evidence="2">DUF177 domain-containing protein</fullName>
    </submittedName>
</protein>
<name>A0A364Y4C9_9BACT</name>
<organism evidence="2 3">
    <name type="scientific">Pseudochryseolinea flava</name>
    <dbReference type="NCBI Taxonomy" id="2059302"/>
    <lineage>
        <taxon>Bacteria</taxon>
        <taxon>Pseudomonadati</taxon>
        <taxon>Bacteroidota</taxon>
        <taxon>Cytophagia</taxon>
        <taxon>Cytophagales</taxon>
        <taxon>Fulvivirgaceae</taxon>
        <taxon>Pseudochryseolinea</taxon>
    </lineage>
</organism>
<keyword evidence="3" id="KW-1185">Reference proteome</keyword>
<accession>A0A364Y4C9</accession>
<dbReference type="Proteomes" id="UP000251889">
    <property type="component" value="Unassembled WGS sequence"/>
</dbReference>
<dbReference type="Pfam" id="PF02620">
    <property type="entry name" value="YceD"/>
    <property type="match status" value="1"/>
</dbReference>
<comment type="caution">
    <text evidence="2">The sequence shown here is derived from an EMBL/GenBank/DDBJ whole genome shotgun (WGS) entry which is preliminary data.</text>
</comment>
<evidence type="ECO:0000313" key="2">
    <source>
        <dbReference type="EMBL" id="RAW01683.1"/>
    </source>
</evidence>
<evidence type="ECO:0000256" key="1">
    <source>
        <dbReference type="SAM" id="MobiDB-lite"/>
    </source>
</evidence>
<dbReference type="OrthoDB" id="1524821at2"/>
<gene>
    <name evidence="2" type="ORF">DQQ10_08500</name>
</gene>
<dbReference type="EMBL" id="QMFY01000003">
    <property type="protein sequence ID" value="RAW01683.1"/>
    <property type="molecule type" value="Genomic_DNA"/>
</dbReference>